<dbReference type="OrthoDB" id="347435at2759"/>
<gene>
    <name evidence="1" type="ORF">IWQ60_004965</name>
</gene>
<dbReference type="Proteomes" id="UP001150569">
    <property type="component" value="Unassembled WGS sequence"/>
</dbReference>
<protein>
    <submittedName>
        <fullName evidence="1">Uncharacterized protein</fullName>
    </submittedName>
</protein>
<proteinExistence type="predicted"/>
<dbReference type="PANTHER" id="PTHR10285">
    <property type="entry name" value="URIDINE KINASE"/>
    <property type="match status" value="1"/>
</dbReference>
<evidence type="ECO:0000313" key="1">
    <source>
        <dbReference type="EMBL" id="KAJ1924818.1"/>
    </source>
</evidence>
<accession>A0A9W8A7V3</accession>
<dbReference type="SUPFAM" id="SSF52540">
    <property type="entry name" value="P-loop containing nucleoside triphosphate hydrolases"/>
    <property type="match status" value="1"/>
</dbReference>
<sequence>METLVNLATDFVLRTLLAHRQRAAALPSAAPVRPLMVAFNGPQGSGKTTVCRQLCARLGAAPYHVPTVTVSLDDFYLTYDEQERRYHTSGYASLDGEASGRSGSLNPLLRYRGEPGTHDLALGTQTLTALRDINEGGGQLVRVPCYDKALRGGRGDRCPPEQWPIITPPVQVVLFEGWMVGFRALSDAELDNVYHRSVVGTLLRRYTLGQLREINQHLRNLEAAWYPLLDCFVGIDTPDIGVVYQWRLQQEHALARSRPDRTVLSDAEIRDFVDRYMPAYTLYLPRLAREGLRTSTEAAGLPCPLNLVVTIDVNRQVTASAQF</sequence>
<keyword evidence="2" id="KW-1185">Reference proteome</keyword>
<dbReference type="Gene3D" id="3.40.50.300">
    <property type="entry name" value="P-loop containing nucleotide triphosphate hydrolases"/>
    <property type="match status" value="1"/>
</dbReference>
<dbReference type="AlphaFoldDB" id="A0A9W8A7V3"/>
<name>A0A9W8A7V3_9FUNG</name>
<organism evidence="1 2">
    <name type="scientific">Tieghemiomyces parasiticus</name>
    <dbReference type="NCBI Taxonomy" id="78921"/>
    <lineage>
        <taxon>Eukaryota</taxon>
        <taxon>Fungi</taxon>
        <taxon>Fungi incertae sedis</taxon>
        <taxon>Zoopagomycota</taxon>
        <taxon>Kickxellomycotina</taxon>
        <taxon>Dimargaritomycetes</taxon>
        <taxon>Dimargaritales</taxon>
        <taxon>Dimargaritaceae</taxon>
        <taxon>Tieghemiomyces</taxon>
    </lineage>
</organism>
<evidence type="ECO:0000313" key="2">
    <source>
        <dbReference type="Proteomes" id="UP001150569"/>
    </source>
</evidence>
<dbReference type="InterPro" id="IPR027417">
    <property type="entry name" value="P-loop_NTPase"/>
</dbReference>
<reference evidence="1" key="1">
    <citation type="submission" date="2022-07" db="EMBL/GenBank/DDBJ databases">
        <title>Phylogenomic reconstructions and comparative analyses of Kickxellomycotina fungi.</title>
        <authorList>
            <person name="Reynolds N.K."/>
            <person name="Stajich J.E."/>
            <person name="Barry K."/>
            <person name="Grigoriev I.V."/>
            <person name="Crous P."/>
            <person name="Smith M.E."/>
        </authorList>
    </citation>
    <scope>NUCLEOTIDE SEQUENCE</scope>
    <source>
        <strain evidence="1">RSA 861</strain>
    </source>
</reference>
<dbReference type="EMBL" id="JANBPT010000253">
    <property type="protein sequence ID" value="KAJ1924818.1"/>
    <property type="molecule type" value="Genomic_DNA"/>
</dbReference>
<comment type="caution">
    <text evidence="1">The sequence shown here is derived from an EMBL/GenBank/DDBJ whole genome shotgun (WGS) entry which is preliminary data.</text>
</comment>